<comment type="caution">
    <text evidence="2">The sequence shown here is derived from an EMBL/GenBank/DDBJ whole genome shotgun (WGS) entry which is preliminary data.</text>
</comment>
<dbReference type="EMBL" id="BJND01000007">
    <property type="protein sequence ID" value="GEC03473.1"/>
    <property type="molecule type" value="Genomic_DNA"/>
</dbReference>
<dbReference type="GO" id="GO:0016740">
    <property type="term" value="F:transferase activity"/>
    <property type="evidence" value="ECO:0007669"/>
    <property type="project" value="UniProtKB-KW"/>
</dbReference>
<evidence type="ECO:0000313" key="2">
    <source>
        <dbReference type="EMBL" id="GEC03473.1"/>
    </source>
</evidence>
<dbReference type="NCBIfam" id="TIGR01208">
    <property type="entry name" value="rmlA_long"/>
    <property type="match status" value="1"/>
</dbReference>
<dbReference type="OrthoDB" id="9803871at2"/>
<dbReference type="Proteomes" id="UP000317881">
    <property type="component" value="Unassembled WGS sequence"/>
</dbReference>
<organism evidence="2 3">
    <name type="scientific">Streptomyces spinoverrucosus</name>
    <dbReference type="NCBI Taxonomy" id="284043"/>
    <lineage>
        <taxon>Bacteria</taxon>
        <taxon>Bacillati</taxon>
        <taxon>Actinomycetota</taxon>
        <taxon>Actinomycetes</taxon>
        <taxon>Kitasatosporales</taxon>
        <taxon>Streptomycetaceae</taxon>
        <taxon>Streptomyces</taxon>
    </lineage>
</organism>
<sequence length="353" mass="37271">MKALVLSGGMGTRLRPLTHSMAKQLVPVANKPVLVHCLENIRAIGVREVGIIVGDHADEIAAAIGDGSRLGLRITYIRQQAPLGLAHCVAIAEDFLGDDDFVMYLGDNVLVEGIGDAAESFAARRPAAQIMVTKVLDPRQYGVAEVGADRVVRALVEKPRHPRSDLAVIGVYFFTPAIHDAVRAVPPSARGELEITDAIQHLVTGGRTVTAVEYSGYWQDTGKIDGLLECNRVLLNRVEAEVRGRVDEESVLDGAVIVEPGATVVRSRLTGPLVVGADTVVQDSRVGPHTSLGAGCTVHGADIEDSILLDGAVLDGVRPVRASLIGRGAKVTSPPGTRAHQLVVGDDCRAVVA</sequence>
<keyword evidence="3" id="KW-1185">Reference proteome</keyword>
<dbReference type="RefSeq" id="WP_141307642.1">
    <property type="nucleotide sequence ID" value="NZ_BJND01000007.1"/>
</dbReference>
<dbReference type="PANTHER" id="PTHR42883:SF2">
    <property type="entry name" value="THYMIDYLYLTRANSFERASE"/>
    <property type="match status" value="1"/>
</dbReference>
<dbReference type="InterPro" id="IPR005835">
    <property type="entry name" value="NTP_transferase_dom"/>
</dbReference>
<feature type="domain" description="Nucleotidyl transferase" evidence="1">
    <location>
        <begin position="2"/>
        <end position="235"/>
    </location>
</feature>
<proteinExistence type="predicted"/>
<keyword evidence="2" id="KW-0808">Transferase</keyword>
<gene>
    <name evidence="2" type="ORF">SSP24_11280</name>
</gene>
<dbReference type="CDD" id="cd04189">
    <property type="entry name" value="G1P_TT_long"/>
    <property type="match status" value="1"/>
</dbReference>
<dbReference type="AlphaFoldDB" id="A0A4Y3VAT4"/>
<protein>
    <submittedName>
        <fullName evidence="2">Glucose-1-phosphate thymidylyltransferase</fullName>
    </submittedName>
</protein>
<dbReference type="InterPro" id="IPR005908">
    <property type="entry name" value="G1P_thy_trans_l"/>
</dbReference>
<evidence type="ECO:0000259" key="1">
    <source>
        <dbReference type="Pfam" id="PF00483"/>
    </source>
</evidence>
<accession>A0A4Y3VAT4</accession>
<reference evidence="2 3" key="1">
    <citation type="submission" date="2019-06" db="EMBL/GenBank/DDBJ databases">
        <title>Whole genome shotgun sequence of Streptomyces spinoverrucosus NBRC 14228.</title>
        <authorList>
            <person name="Hosoyama A."/>
            <person name="Uohara A."/>
            <person name="Ohji S."/>
            <person name="Ichikawa N."/>
        </authorList>
    </citation>
    <scope>NUCLEOTIDE SEQUENCE [LARGE SCALE GENOMIC DNA]</scope>
    <source>
        <strain evidence="2 3">NBRC 14228</strain>
    </source>
</reference>
<dbReference type="Gene3D" id="3.90.550.10">
    <property type="entry name" value="Spore Coat Polysaccharide Biosynthesis Protein SpsA, Chain A"/>
    <property type="match status" value="1"/>
</dbReference>
<dbReference type="SUPFAM" id="SSF53448">
    <property type="entry name" value="Nucleotide-diphospho-sugar transferases"/>
    <property type="match status" value="1"/>
</dbReference>
<dbReference type="PANTHER" id="PTHR42883">
    <property type="entry name" value="GLUCOSE-1-PHOSPHATE THYMIDYLTRANSFERASE"/>
    <property type="match status" value="1"/>
</dbReference>
<dbReference type="Gene3D" id="2.160.10.10">
    <property type="entry name" value="Hexapeptide repeat proteins"/>
    <property type="match status" value="1"/>
</dbReference>
<name>A0A4Y3VAT4_9ACTN</name>
<evidence type="ECO:0000313" key="3">
    <source>
        <dbReference type="Proteomes" id="UP000317881"/>
    </source>
</evidence>
<dbReference type="InterPro" id="IPR029044">
    <property type="entry name" value="Nucleotide-diphossugar_trans"/>
</dbReference>
<dbReference type="Pfam" id="PF00483">
    <property type="entry name" value="NTP_transferase"/>
    <property type="match status" value="1"/>
</dbReference>